<name>A0A1R0H3G7_9FUNG</name>
<dbReference type="PROSITE" id="PS51352">
    <property type="entry name" value="THIOREDOXIN_2"/>
    <property type="match status" value="1"/>
</dbReference>
<dbReference type="OrthoDB" id="74910at2759"/>
<dbReference type="GO" id="GO:0005788">
    <property type="term" value="C:endoplasmic reticulum lumen"/>
    <property type="evidence" value="ECO:0007669"/>
    <property type="project" value="TreeGrafter"/>
</dbReference>
<dbReference type="STRING" id="133383.A0A1R0H3G7"/>
<keyword evidence="4" id="KW-1185">Reference proteome</keyword>
<dbReference type="InterPro" id="IPR017937">
    <property type="entry name" value="Thioredoxin_CS"/>
</dbReference>
<gene>
    <name evidence="3" type="ORF">AYI68_g2220</name>
</gene>
<dbReference type="PRINTS" id="PR00421">
    <property type="entry name" value="THIOREDOXIN"/>
</dbReference>
<evidence type="ECO:0000256" key="1">
    <source>
        <dbReference type="SAM" id="MobiDB-lite"/>
    </source>
</evidence>
<dbReference type="PANTHER" id="PTHR45815:SF3">
    <property type="entry name" value="PROTEIN DISULFIDE-ISOMERASE A6"/>
    <property type="match status" value="1"/>
</dbReference>
<organism evidence="3 4">
    <name type="scientific">Smittium mucronatum</name>
    <dbReference type="NCBI Taxonomy" id="133383"/>
    <lineage>
        <taxon>Eukaryota</taxon>
        <taxon>Fungi</taxon>
        <taxon>Fungi incertae sedis</taxon>
        <taxon>Zoopagomycota</taxon>
        <taxon>Kickxellomycotina</taxon>
        <taxon>Harpellomycetes</taxon>
        <taxon>Harpellales</taxon>
        <taxon>Legeriomycetaceae</taxon>
        <taxon>Smittium</taxon>
    </lineage>
</organism>
<feature type="compositionally biased region" description="Low complexity" evidence="1">
    <location>
        <begin position="282"/>
        <end position="294"/>
    </location>
</feature>
<feature type="region of interest" description="Disordered" evidence="1">
    <location>
        <begin position="282"/>
        <end position="307"/>
    </location>
</feature>
<sequence length="307" mass="33596">MFFSIVRVASKAISVALCFAILFTTVSSESLYQYSKNVKELNSSNFDKIVNKSKHPVIVQFYAPWCPHCKSLYPEFLKAATKTRAYAKFYAVNCDEENSKALCGQMGIQGFPTIKGFFAEKNSSSISSPPTPKKKPVDFNMERKAPQLVYFAESRLKHSAAVIKPSSPAELISQLNDAFPATTIPESAPKNTAVLFTSKPKVPIMWKGISNGVAGKLNLAVVSSKYTAVTDALHIESFPSIVVFLAGPDGTFSLDRTVTFTDKFAYDQIVPFLRSHFKTVSSTPTSSPSQSASPLAKSDSVRSKDEL</sequence>
<evidence type="ECO:0000313" key="3">
    <source>
        <dbReference type="EMBL" id="OLY83633.1"/>
    </source>
</evidence>
<dbReference type="PROSITE" id="PS00194">
    <property type="entry name" value="THIOREDOXIN_1"/>
    <property type="match status" value="1"/>
</dbReference>
<dbReference type="GO" id="GO:0015035">
    <property type="term" value="F:protein-disulfide reductase activity"/>
    <property type="evidence" value="ECO:0007669"/>
    <property type="project" value="TreeGrafter"/>
</dbReference>
<dbReference type="GO" id="GO:0034976">
    <property type="term" value="P:response to endoplasmic reticulum stress"/>
    <property type="evidence" value="ECO:0007669"/>
    <property type="project" value="TreeGrafter"/>
</dbReference>
<dbReference type="InterPro" id="IPR036249">
    <property type="entry name" value="Thioredoxin-like_sf"/>
</dbReference>
<dbReference type="Proteomes" id="UP000187455">
    <property type="component" value="Unassembled WGS sequence"/>
</dbReference>
<comment type="caution">
    <text evidence="3">The sequence shown here is derived from an EMBL/GenBank/DDBJ whole genome shotgun (WGS) entry which is preliminary data.</text>
</comment>
<protein>
    <recommendedName>
        <fullName evidence="2">Thioredoxin domain-containing protein</fullName>
    </recommendedName>
</protein>
<proteinExistence type="predicted"/>
<feature type="domain" description="Thioredoxin" evidence="2">
    <location>
        <begin position="6"/>
        <end position="157"/>
    </location>
</feature>
<dbReference type="AlphaFoldDB" id="A0A1R0H3G7"/>
<dbReference type="EMBL" id="LSSL01000813">
    <property type="protein sequence ID" value="OLY83633.1"/>
    <property type="molecule type" value="Genomic_DNA"/>
</dbReference>
<dbReference type="PANTHER" id="PTHR45815">
    <property type="entry name" value="PROTEIN DISULFIDE-ISOMERASE A6"/>
    <property type="match status" value="1"/>
</dbReference>
<dbReference type="InterPro" id="IPR013766">
    <property type="entry name" value="Thioredoxin_domain"/>
</dbReference>
<reference evidence="3 4" key="1">
    <citation type="journal article" date="2016" name="Mol. Biol. Evol.">
        <title>Genome-Wide Survey of Gut Fungi (Harpellales) Reveals the First Horizontally Transferred Ubiquitin Gene from a Mosquito Host.</title>
        <authorList>
            <person name="Wang Y."/>
            <person name="White M.M."/>
            <person name="Kvist S."/>
            <person name="Moncalvo J.M."/>
        </authorList>
    </citation>
    <scope>NUCLEOTIDE SEQUENCE [LARGE SCALE GENOMIC DNA]</scope>
    <source>
        <strain evidence="3 4">ALG-7-W6</strain>
    </source>
</reference>
<dbReference type="Gene3D" id="3.40.30.10">
    <property type="entry name" value="Glutaredoxin"/>
    <property type="match status" value="1"/>
</dbReference>
<accession>A0A1R0H3G7</accession>
<evidence type="ECO:0000259" key="2">
    <source>
        <dbReference type="PROSITE" id="PS51352"/>
    </source>
</evidence>
<dbReference type="SUPFAM" id="SSF52833">
    <property type="entry name" value="Thioredoxin-like"/>
    <property type="match status" value="1"/>
</dbReference>
<dbReference type="Pfam" id="PF00085">
    <property type="entry name" value="Thioredoxin"/>
    <property type="match status" value="1"/>
</dbReference>
<evidence type="ECO:0000313" key="4">
    <source>
        <dbReference type="Proteomes" id="UP000187455"/>
    </source>
</evidence>